<dbReference type="AlphaFoldDB" id="A0A915IPH6"/>
<evidence type="ECO:0000313" key="1">
    <source>
        <dbReference type="Proteomes" id="UP000887565"/>
    </source>
</evidence>
<accession>A0A915IPH6</accession>
<proteinExistence type="predicted"/>
<sequence>MAKPTKADCVRIRKSQNDSTRLDFYGTNIDGAAGGKSIFLKSLESLIQPVQCKYWVIMLKKEHSKKNSL</sequence>
<reference evidence="2" key="1">
    <citation type="submission" date="2022-11" db="UniProtKB">
        <authorList>
            <consortium name="WormBaseParasite"/>
        </authorList>
    </citation>
    <scope>IDENTIFICATION</scope>
</reference>
<dbReference type="Proteomes" id="UP000887565">
    <property type="component" value="Unplaced"/>
</dbReference>
<organism evidence="1 2">
    <name type="scientific">Romanomermis culicivorax</name>
    <name type="common">Nematode worm</name>
    <dbReference type="NCBI Taxonomy" id="13658"/>
    <lineage>
        <taxon>Eukaryota</taxon>
        <taxon>Metazoa</taxon>
        <taxon>Ecdysozoa</taxon>
        <taxon>Nematoda</taxon>
        <taxon>Enoplea</taxon>
        <taxon>Dorylaimia</taxon>
        <taxon>Mermithida</taxon>
        <taxon>Mermithoidea</taxon>
        <taxon>Mermithidae</taxon>
        <taxon>Romanomermis</taxon>
    </lineage>
</organism>
<name>A0A915IPH6_ROMCU</name>
<evidence type="ECO:0000313" key="2">
    <source>
        <dbReference type="WBParaSite" id="nRc.2.0.1.t15775-RA"/>
    </source>
</evidence>
<dbReference type="WBParaSite" id="nRc.2.0.1.t15775-RA">
    <property type="protein sequence ID" value="nRc.2.0.1.t15775-RA"/>
    <property type="gene ID" value="nRc.2.0.1.g15775"/>
</dbReference>
<keyword evidence="1" id="KW-1185">Reference proteome</keyword>
<protein>
    <submittedName>
        <fullName evidence="2">Uncharacterized protein</fullName>
    </submittedName>
</protein>